<evidence type="ECO:0008006" key="4">
    <source>
        <dbReference type="Google" id="ProtNLM"/>
    </source>
</evidence>
<gene>
    <name evidence="2" type="ORF">Amme_013_045</name>
</gene>
<dbReference type="SUPFAM" id="SSF158791">
    <property type="entry name" value="MgtE N-terminal domain-like"/>
    <property type="match status" value="1"/>
</dbReference>
<dbReference type="AlphaFoldDB" id="A0A023D2P6"/>
<evidence type="ECO:0000313" key="2">
    <source>
        <dbReference type="EMBL" id="GAJ28081.1"/>
    </source>
</evidence>
<comment type="caution">
    <text evidence="2">The sequence shown here is derived from an EMBL/GenBank/DDBJ whole genome shotgun (WGS) entry which is preliminary data.</text>
</comment>
<dbReference type="Proteomes" id="UP000019760">
    <property type="component" value="Unassembled WGS sequence"/>
</dbReference>
<accession>A0A023D2P6</accession>
<dbReference type="EMBL" id="BAND01000013">
    <property type="protein sequence ID" value="GAJ28081.1"/>
    <property type="molecule type" value="Genomic_DNA"/>
</dbReference>
<feature type="region of interest" description="Disordered" evidence="1">
    <location>
        <begin position="60"/>
        <end position="112"/>
    </location>
</feature>
<feature type="compositionally biased region" description="Polar residues" evidence="1">
    <location>
        <begin position="76"/>
        <end position="85"/>
    </location>
</feature>
<reference evidence="2 3" key="2">
    <citation type="journal article" date="2014" name="FEMS Microbiol. Lett.">
        <title>Draft genomic DNA sequence of the facultatively methylotrophic bacterium Acidomonas methanolica type strain MB58.</title>
        <authorList>
            <person name="Higashiura N."/>
            <person name="Hadano H."/>
            <person name="Hirakawa H."/>
            <person name="Matsutani M."/>
            <person name="Takabe S."/>
            <person name="Matsushita K."/>
            <person name="Azuma Y."/>
        </authorList>
    </citation>
    <scope>NUCLEOTIDE SEQUENCE [LARGE SCALE GENOMIC DNA]</scope>
    <source>
        <strain evidence="2 3">MB58</strain>
    </source>
</reference>
<evidence type="ECO:0000313" key="3">
    <source>
        <dbReference type="Proteomes" id="UP000019760"/>
    </source>
</evidence>
<organism evidence="2 3">
    <name type="scientific">Acidomonas methanolica NBRC 104435</name>
    <dbReference type="NCBI Taxonomy" id="1231351"/>
    <lineage>
        <taxon>Bacteria</taxon>
        <taxon>Pseudomonadati</taxon>
        <taxon>Pseudomonadota</taxon>
        <taxon>Alphaproteobacteria</taxon>
        <taxon>Acetobacterales</taxon>
        <taxon>Acetobacteraceae</taxon>
        <taxon>Acidomonas</taxon>
    </lineage>
</organism>
<keyword evidence="3" id="KW-1185">Reference proteome</keyword>
<name>A0A023D2P6_ACIMT</name>
<protein>
    <recommendedName>
        <fullName evidence="4">Magnesium transporter MgtE intracellular domain-containing protein</fullName>
    </recommendedName>
</protein>
<sequence>MRWRFRFRLGLAKVVPIATSFMVVALAFDIVDIVRSVSGKPQASVVGNFLIERANADAQMSSAPGDAPPVAGETLSGPTTPVTTGRGQGSEKCAGGGVCNGKAPPRPAEPGMQELVTDIVKQREVISAESKAMAEQKRLIDAATLVLDRKLKVGVAGNAASGGPSKPILTPQDAARLTAIYEAMRPADAAAIFDILDLHVGVALLGNMPPRRASAIMAQMSPQRAILATQMLARRQPLLIPVSHDGG</sequence>
<evidence type="ECO:0000256" key="1">
    <source>
        <dbReference type="SAM" id="MobiDB-lite"/>
    </source>
</evidence>
<reference evidence="3" key="1">
    <citation type="journal article" date="2014" name="FEMS Microbiol. Lett.">
        <title>Draft Genomic DNA Sequence of the Facultatively Methylotrophic Bacterium Acidomonas methanolica type strain MB58.</title>
        <authorList>
            <person name="Higashiura N."/>
            <person name="Hadano H."/>
            <person name="Hirakawa H."/>
            <person name="Matsutani M."/>
            <person name="Takabe S."/>
            <person name="Matsushita K."/>
            <person name="Azuma Y."/>
        </authorList>
    </citation>
    <scope>NUCLEOTIDE SEQUENCE [LARGE SCALE GENOMIC DNA]</scope>
    <source>
        <strain evidence="3">MB58</strain>
    </source>
</reference>
<proteinExistence type="predicted"/>